<reference evidence="2 3" key="1">
    <citation type="journal article" date="2018" name="Nat. Biotechnol.">
        <title>A standardized bacterial taxonomy based on genome phylogeny substantially revises the tree of life.</title>
        <authorList>
            <person name="Parks D.H."/>
            <person name="Chuvochina M."/>
            <person name="Waite D.W."/>
            <person name="Rinke C."/>
            <person name="Skarshewski A."/>
            <person name="Chaumeil P.A."/>
            <person name="Hugenholtz P."/>
        </authorList>
    </citation>
    <scope>NUCLEOTIDE SEQUENCE [LARGE SCALE GENOMIC DNA]</scope>
    <source>
        <strain evidence="2">UBA11247</strain>
    </source>
</reference>
<dbReference type="CDD" id="cd06142">
    <property type="entry name" value="RNaseD_exo"/>
    <property type="match status" value="1"/>
</dbReference>
<dbReference type="Pfam" id="PF01612">
    <property type="entry name" value="DNA_pol_A_exo1"/>
    <property type="match status" value="1"/>
</dbReference>
<dbReference type="SUPFAM" id="SSF53098">
    <property type="entry name" value="Ribonuclease H-like"/>
    <property type="match status" value="1"/>
</dbReference>
<dbReference type="InterPro" id="IPR041605">
    <property type="entry name" value="Exo_C"/>
</dbReference>
<evidence type="ECO:0000313" key="3">
    <source>
        <dbReference type="Proteomes" id="UP000261739"/>
    </source>
</evidence>
<proteinExistence type="predicted"/>
<dbReference type="InterPro" id="IPR036397">
    <property type="entry name" value="RNaseH_sf"/>
</dbReference>
<name>A0A3D4T1G7_9CORY</name>
<dbReference type="InterPro" id="IPR010997">
    <property type="entry name" value="HRDC-like_sf"/>
</dbReference>
<accession>A0A3D4T1G7</accession>
<dbReference type="GO" id="GO:0000166">
    <property type="term" value="F:nucleotide binding"/>
    <property type="evidence" value="ECO:0007669"/>
    <property type="project" value="InterPro"/>
</dbReference>
<dbReference type="GO" id="GO:0006139">
    <property type="term" value="P:nucleobase-containing compound metabolic process"/>
    <property type="evidence" value="ECO:0007669"/>
    <property type="project" value="InterPro"/>
</dbReference>
<feature type="domain" description="3'-5' exonuclease" evidence="1">
    <location>
        <begin position="17"/>
        <end position="184"/>
    </location>
</feature>
<dbReference type="Gene3D" id="3.30.420.10">
    <property type="entry name" value="Ribonuclease H-like superfamily/Ribonuclease H"/>
    <property type="match status" value="1"/>
</dbReference>
<dbReference type="Proteomes" id="UP000261739">
    <property type="component" value="Unassembled WGS sequence"/>
</dbReference>
<dbReference type="GO" id="GO:0008408">
    <property type="term" value="F:3'-5' exonuclease activity"/>
    <property type="evidence" value="ECO:0007669"/>
    <property type="project" value="InterPro"/>
</dbReference>
<organism evidence="2 3">
    <name type="scientific">Corynebacterium nuruki</name>
    <dbReference type="NCBI Taxonomy" id="1032851"/>
    <lineage>
        <taxon>Bacteria</taxon>
        <taxon>Bacillati</taxon>
        <taxon>Actinomycetota</taxon>
        <taxon>Actinomycetes</taxon>
        <taxon>Mycobacteriales</taxon>
        <taxon>Corynebacteriaceae</taxon>
        <taxon>Corynebacterium</taxon>
    </lineage>
</organism>
<dbReference type="SUPFAM" id="SSF47819">
    <property type="entry name" value="HRDC-like"/>
    <property type="match status" value="1"/>
</dbReference>
<sequence length="433" mass="46752">MSGTDLPIVTRPRDGLPPLADSRAAVERAADALAAGTGPIAVDTERASGFRFDDRAWLVQLRRSGAGTHLIDPAAVPAAGRLLAPVMDASPWVLHAAHTDLPALTTLGWSAPQLHDTQIAGRLLGFGQIGLAGMLEHFLGVTVAKDKGREDWSTRPIPTDMLTYAALDVELLPELLADTLPRLDDLGRADWYRQECEHILTTWSRPVTAPDWTGLRGLGAVRDPRGLEVARRLSQVRTAVAQDRDIPPEKVLRSATIVDAARTPARAADILADGLRGSARLRRALARAVDEALTAAPDTLPPRPAVHHGHPDHRTWARDYPLADRLLHGYRDAVDTLADDLGLQPPELLVARSVRTVAWESAVGLTAPDTALRPDSPDPVGDLEVLLGGLLDQQGVRRWQEDLLTDALLPPLAAEAADLRLPRRSPASRRRAG</sequence>
<dbReference type="InterPro" id="IPR044876">
    <property type="entry name" value="HRDC_dom_sf"/>
</dbReference>
<dbReference type="InterPro" id="IPR012337">
    <property type="entry name" value="RNaseH-like_sf"/>
</dbReference>
<dbReference type="AlphaFoldDB" id="A0A3D4T1G7"/>
<dbReference type="InterPro" id="IPR002562">
    <property type="entry name" value="3'-5'_exonuclease_dom"/>
</dbReference>
<dbReference type="GO" id="GO:0003676">
    <property type="term" value="F:nucleic acid binding"/>
    <property type="evidence" value="ECO:0007669"/>
    <property type="project" value="InterPro"/>
</dbReference>
<dbReference type="PANTHER" id="PTHR47649">
    <property type="entry name" value="RIBONUCLEASE D"/>
    <property type="match status" value="1"/>
</dbReference>
<protein>
    <submittedName>
        <fullName evidence="2">Ribonuclease D</fullName>
    </submittedName>
</protein>
<evidence type="ECO:0000259" key="1">
    <source>
        <dbReference type="SMART" id="SM00474"/>
    </source>
</evidence>
<dbReference type="STRING" id="863239.GCA_000213935_02594"/>
<dbReference type="RefSeq" id="WP_010118765.1">
    <property type="nucleotide sequence ID" value="NZ_DAITTW010000021.1"/>
</dbReference>
<gene>
    <name evidence="2" type="ORF">DIW82_11395</name>
</gene>
<dbReference type="EMBL" id="DQID01000293">
    <property type="protein sequence ID" value="HCT15353.1"/>
    <property type="molecule type" value="Genomic_DNA"/>
</dbReference>
<dbReference type="SMART" id="SM00474">
    <property type="entry name" value="35EXOc"/>
    <property type="match status" value="1"/>
</dbReference>
<dbReference type="Gene3D" id="1.10.150.80">
    <property type="entry name" value="HRDC domain"/>
    <property type="match status" value="2"/>
</dbReference>
<dbReference type="PANTHER" id="PTHR47649:SF1">
    <property type="entry name" value="RIBONUCLEASE D"/>
    <property type="match status" value="1"/>
</dbReference>
<dbReference type="InterPro" id="IPR051086">
    <property type="entry name" value="RNase_D-like"/>
</dbReference>
<evidence type="ECO:0000313" key="2">
    <source>
        <dbReference type="EMBL" id="HCT15353.1"/>
    </source>
</evidence>
<dbReference type="Pfam" id="PF18305">
    <property type="entry name" value="DNA_pol_A_exoN"/>
    <property type="match status" value="1"/>
</dbReference>
<comment type="caution">
    <text evidence="2">The sequence shown here is derived from an EMBL/GenBank/DDBJ whole genome shotgun (WGS) entry which is preliminary data.</text>
</comment>